<dbReference type="InterPro" id="IPR009057">
    <property type="entry name" value="Homeodomain-like_sf"/>
</dbReference>
<evidence type="ECO:0000256" key="2">
    <source>
        <dbReference type="ARBA" id="ARBA00023125"/>
    </source>
</evidence>
<accession>A0A3L7ZLW2</accession>
<evidence type="ECO:0000313" key="9">
    <source>
        <dbReference type="Proteomes" id="UP000278164"/>
    </source>
</evidence>
<evidence type="ECO:0000256" key="5">
    <source>
        <dbReference type="SAM" id="Phobius"/>
    </source>
</evidence>
<dbReference type="AlphaFoldDB" id="A0A3L7ZLW2"/>
<keyword evidence="4" id="KW-0175">Coiled coil</keyword>
<dbReference type="Gene3D" id="1.10.10.60">
    <property type="entry name" value="Homeodomain-like"/>
    <property type="match status" value="1"/>
</dbReference>
<evidence type="ECO:0000259" key="6">
    <source>
        <dbReference type="PROSITE" id="PS01124"/>
    </source>
</evidence>
<dbReference type="EMBL" id="RAYI01000025">
    <property type="protein sequence ID" value="RLT72905.1"/>
    <property type="molecule type" value="Genomic_DNA"/>
</dbReference>
<evidence type="ECO:0000313" key="8">
    <source>
        <dbReference type="EMBL" id="TGY57722.1"/>
    </source>
</evidence>
<keyword evidence="5" id="KW-0472">Membrane</keyword>
<dbReference type="Gene3D" id="1.25.40.10">
    <property type="entry name" value="Tetratricopeptide repeat domain"/>
    <property type="match status" value="1"/>
</dbReference>
<proteinExistence type="predicted"/>
<dbReference type="InterPro" id="IPR011990">
    <property type="entry name" value="TPR-like_helical_dom_sf"/>
</dbReference>
<protein>
    <submittedName>
        <fullName evidence="7">AraC family transcriptional regulator</fullName>
    </submittedName>
</protein>
<dbReference type="Proteomes" id="UP000310032">
    <property type="component" value="Unassembled WGS sequence"/>
</dbReference>
<dbReference type="InterPro" id="IPR018062">
    <property type="entry name" value="HTH_AraC-typ_CS"/>
</dbReference>
<dbReference type="SUPFAM" id="SSF46689">
    <property type="entry name" value="Homeodomain-like"/>
    <property type="match status" value="1"/>
</dbReference>
<feature type="domain" description="HTH araC/xylS-type" evidence="6">
    <location>
        <begin position="455"/>
        <end position="557"/>
    </location>
</feature>
<organism evidence="7 9">
    <name type="scientific">Parabacteroides distasonis</name>
    <dbReference type="NCBI Taxonomy" id="823"/>
    <lineage>
        <taxon>Bacteria</taxon>
        <taxon>Pseudomonadati</taxon>
        <taxon>Bacteroidota</taxon>
        <taxon>Bacteroidia</taxon>
        <taxon>Bacteroidales</taxon>
        <taxon>Tannerellaceae</taxon>
        <taxon>Parabacteroides</taxon>
    </lineage>
</organism>
<dbReference type="SMART" id="SM00342">
    <property type="entry name" value="HTH_ARAC"/>
    <property type="match status" value="1"/>
</dbReference>
<dbReference type="GO" id="GO:0043565">
    <property type="term" value="F:sequence-specific DNA binding"/>
    <property type="evidence" value="ECO:0007669"/>
    <property type="project" value="InterPro"/>
</dbReference>
<reference evidence="8 10" key="2">
    <citation type="submission" date="2019-04" db="EMBL/GenBank/DDBJ databases">
        <title>Microbes associate with the intestines of laboratory mice.</title>
        <authorList>
            <person name="Navarre W."/>
            <person name="Wong E."/>
            <person name="Huang K."/>
            <person name="Tropini C."/>
            <person name="Ng K."/>
            <person name="Yu B."/>
        </authorList>
    </citation>
    <scope>NUCLEOTIDE SEQUENCE [LARGE SCALE GENOMIC DNA]</scope>
    <source>
        <strain evidence="8 10">NM39_I3</strain>
    </source>
</reference>
<evidence type="ECO:0000256" key="3">
    <source>
        <dbReference type="ARBA" id="ARBA00023163"/>
    </source>
</evidence>
<dbReference type="EMBL" id="SRYM01000023">
    <property type="protein sequence ID" value="TGY57722.1"/>
    <property type="molecule type" value="Genomic_DNA"/>
</dbReference>
<evidence type="ECO:0000313" key="10">
    <source>
        <dbReference type="Proteomes" id="UP000310032"/>
    </source>
</evidence>
<dbReference type="Proteomes" id="UP000278164">
    <property type="component" value="Unassembled WGS sequence"/>
</dbReference>
<dbReference type="Pfam" id="PF12833">
    <property type="entry name" value="HTH_18"/>
    <property type="match status" value="1"/>
</dbReference>
<dbReference type="OrthoDB" id="1275115at2"/>
<keyword evidence="1" id="KW-0805">Transcription regulation</keyword>
<feature type="coiled-coil region" evidence="4">
    <location>
        <begin position="354"/>
        <end position="381"/>
    </location>
</feature>
<dbReference type="PROSITE" id="PS00041">
    <property type="entry name" value="HTH_ARAC_FAMILY_1"/>
    <property type="match status" value="1"/>
</dbReference>
<evidence type="ECO:0000256" key="4">
    <source>
        <dbReference type="SAM" id="Coils"/>
    </source>
</evidence>
<dbReference type="PROSITE" id="PS01124">
    <property type="entry name" value="HTH_ARAC_FAMILY_2"/>
    <property type="match status" value="1"/>
</dbReference>
<evidence type="ECO:0000256" key="1">
    <source>
        <dbReference type="ARBA" id="ARBA00023015"/>
    </source>
</evidence>
<keyword evidence="2" id="KW-0238">DNA-binding</keyword>
<dbReference type="PANTHER" id="PTHR43280">
    <property type="entry name" value="ARAC-FAMILY TRANSCRIPTIONAL REGULATOR"/>
    <property type="match status" value="1"/>
</dbReference>
<keyword evidence="5" id="KW-1133">Transmembrane helix</keyword>
<reference evidence="7 9" key="1">
    <citation type="submission" date="2018-09" db="EMBL/GenBank/DDBJ databases">
        <title>Murine metabolic-syndrome-specific gut microbial biobank.</title>
        <authorList>
            <person name="Liu C."/>
        </authorList>
    </citation>
    <scope>NUCLEOTIDE SEQUENCE [LARGE SCALE GENOMIC DNA]</scope>
    <source>
        <strain evidence="7 9">8-P5</strain>
    </source>
</reference>
<feature type="transmembrane region" description="Helical" evidence="5">
    <location>
        <begin position="383"/>
        <end position="404"/>
    </location>
</feature>
<dbReference type="RefSeq" id="WP_121736581.1">
    <property type="nucleotide sequence ID" value="NZ_QXXG01000024.1"/>
</dbReference>
<dbReference type="GO" id="GO:0003700">
    <property type="term" value="F:DNA-binding transcription factor activity"/>
    <property type="evidence" value="ECO:0007669"/>
    <property type="project" value="InterPro"/>
</dbReference>
<dbReference type="InterPro" id="IPR018060">
    <property type="entry name" value="HTH_AraC"/>
</dbReference>
<gene>
    <name evidence="7" type="ORF">D7V78_13150</name>
    <name evidence="8" type="ORF">E5342_09715</name>
</gene>
<evidence type="ECO:0000313" key="7">
    <source>
        <dbReference type="EMBL" id="RLT72905.1"/>
    </source>
</evidence>
<dbReference type="PANTHER" id="PTHR43280:SF2">
    <property type="entry name" value="HTH-TYPE TRANSCRIPTIONAL REGULATOR EXSA"/>
    <property type="match status" value="1"/>
</dbReference>
<comment type="caution">
    <text evidence="7">The sequence shown here is derived from an EMBL/GenBank/DDBJ whole genome shotgun (WGS) entry which is preliminary data.</text>
</comment>
<keyword evidence="5" id="KW-0812">Transmembrane</keyword>
<keyword evidence="3" id="KW-0804">Transcription</keyword>
<sequence>MPYYIYVKHCLSIIVLLFMGLSCIKAQRVETNQRDSFEILKKKAQESEAFEDWKKVIHNAESRKDTADIGYAYILYAQAFANKCPTGDLDKELRPILSFLYETRQYDYYFASYNLLISRLFSNQAYRKAEQEAARMYSQAKQLDLPICVAMALRVQGQIFYKLNLYEKAYATLQESLETCPPYQENLNAFSTAQSVCEWLMMTCIKREAYNEILPLADLYGEMLDYWNGQGWKDPSGHYPVTHLSFRAIGLLKTGRTGEASDCLNKALSYMRPDFPARAYEHFYEARYMLRYDEGKYKEAIADIDTLLNTHQYYFSFYLQDLLSKAELLSLSGQSQQSIGLYRTYIHANDSIAKEEIARQLNELQVQYQVEKTQQENLRKTRYLQFAFIIIALITLLLSLYIIYAHTLNAKNHLLVTRLEERDKWAQYFLPLEQNDQEQPADSTSAKSVSLEIIQRLNTFMINEQPYRNPALDRKELAKALQLNERALANALREVNNQTVLEYITMYRLENARHLISLRNTDTLKEIAERSGFGTLRTFQRYFRERYGMPPSRYREIIAGKE</sequence>
<dbReference type="SUPFAM" id="SSF48452">
    <property type="entry name" value="TPR-like"/>
    <property type="match status" value="1"/>
</dbReference>
<name>A0A3L7ZLW2_PARDI</name>